<organism evidence="10 11">
    <name type="scientific">Ceraceosorus bombacis</name>
    <dbReference type="NCBI Taxonomy" id="401625"/>
    <lineage>
        <taxon>Eukaryota</taxon>
        <taxon>Fungi</taxon>
        <taxon>Dikarya</taxon>
        <taxon>Basidiomycota</taxon>
        <taxon>Ustilaginomycotina</taxon>
        <taxon>Exobasidiomycetes</taxon>
        <taxon>Ceraceosorales</taxon>
        <taxon>Ceraceosoraceae</taxon>
        <taxon>Ceraceosorus</taxon>
    </lineage>
</organism>
<dbReference type="EMBL" id="CCYA01000181">
    <property type="protein sequence ID" value="CEH12786.1"/>
    <property type="molecule type" value="Genomic_DNA"/>
</dbReference>
<dbReference type="AlphaFoldDB" id="A0A0N7L948"/>
<dbReference type="GO" id="GO:0006891">
    <property type="term" value="P:intra-Golgi vesicle-mediated transport"/>
    <property type="evidence" value="ECO:0007669"/>
    <property type="project" value="TreeGrafter"/>
</dbReference>
<reference evidence="10 11" key="1">
    <citation type="submission" date="2014-09" db="EMBL/GenBank/DDBJ databases">
        <authorList>
            <person name="Magalhaes I.L.F."/>
            <person name="Oliveira U."/>
            <person name="Santos F.R."/>
            <person name="Vidigal T.H.D.A."/>
            <person name="Brescovit A.D."/>
            <person name="Santos A.J."/>
        </authorList>
    </citation>
    <scope>NUCLEOTIDE SEQUENCE [LARGE SCALE GENOMIC DNA]</scope>
</reference>
<evidence type="ECO:0000313" key="11">
    <source>
        <dbReference type="Proteomes" id="UP000054845"/>
    </source>
</evidence>
<evidence type="ECO:0000256" key="6">
    <source>
        <dbReference type="ARBA" id="ARBA00023034"/>
    </source>
</evidence>
<comment type="similarity">
    <text evidence="2">Belongs to the COG8 family.</text>
</comment>
<feature type="compositionally biased region" description="Polar residues" evidence="9">
    <location>
        <begin position="912"/>
        <end position="945"/>
    </location>
</feature>
<dbReference type="Pfam" id="PF04124">
    <property type="entry name" value="Dor1"/>
    <property type="match status" value="1"/>
</dbReference>
<evidence type="ECO:0000256" key="2">
    <source>
        <dbReference type="ARBA" id="ARBA00006419"/>
    </source>
</evidence>
<proteinExistence type="inferred from homology"/>
<feature type="compositionally biased region" description="Basic and acidic residues" evidence="9">
    <location>
        <begin position="896"/>
        <end position="908"/>
    </location>
</feature>
<feature type="compositionally biased region" description="Basic and acidic residues" evidence="9">
    <location>
        <begin position="693"/>
        <end position="882"/>
    </location>
</feature>
<dbReference type="GO" id="GO:0000139">
    <property type="term" value="C:Golgi membrane"/>
    <property type="evidence" value="ECO:0007669"/>
    <property type="project" value="UniProtKB-SubCell"/>
</dbReference>
<feature type="region of interest" description="Disordered" evidence="9">
    <location>
        <begin position="249"/>
        <end position="270"/>
    </location>
</feature>
<feature type="region of interest" description="Disordered" evidence="9">
    <location>
        <begin position="353"/>
        <end position="380"/>
    </location>
</feature>
<evidence type="ECO:0000256" key="1">
    <source>
        <dbReference type="ARBA" id="ARBA00004395"/>
    </source>
</evidence>
<dbReference type="OrthoDB" id="1661054at2759"/>
<dbReference type="GO" id="GO:0015031">
    <property type="term" value="P:protein transport"/>
    <property type="evidence" value="ECO:0007669"/>
    <property type="project" value="UniProtKB-KW"/>
</dbReference>
<feature type="compositionally biased region" description="Basic and acidic residues" evidence="9">
    <location>
        <begin position="1079"/>
        <end position="1098"/>
    </location>
</feature>
<evidence type="ECO:0000256" key="4">
    <source>
        <dbReference type="ARBA" id="ARBA00022448"/>
    </source>
</evidence>
<evidence type="ECO:0000313" key="10">
    <source>
        <dbReference type="EMBL" id="CEH12786.1"/>
    </source>
</evidence>
<dbReference type="InterPro" id="IPR007255">
    <property type="entry name" value="COG8"/>
</dbReference>
<feature type="region of interest" description="Disordered" evidence="9">
    <location>
        <begin position="693"/>
        <end position="1098"/>
    </location>
</feature>
<accession>A0A0N7L948</accession>
<feature type="compositionally biased region" description="Low complexity" evidence="9">
    <location>
        <begin position="1033"/>
        <end position="1044"/>
    </location>
</feature>
<evidence type="ECO:0000256" key="9">
    <source>
        <dbReference type="SAM" id="MobiDB-lite"/>
    </source>
</evidence>
<keyword evidence="11" id="KW-1185">Reference proteome</keyword>
<dbReference type="GO" id="GO:0017119">
    <property type="term" value="C:Golgi transport complex"/>
    <property type="evidence" value="ECO:0007669"/>
    <property type="project" value="InterPro"/>
</dbReference>
<dbReference type="PANTHER" id="PTHR21311:SF0">
    <property type="entry name" value="CONSERVED OLIGOMERIC GOLGI COMPLEX SUBUNIT 8"/>
    <property type="match status" value="1"/>
</dbReference>
<evidence type="ECO:0000256" key="8">
    <source>
        <dbReference type="ARBA" id="ARBA00031347"/>
    </source>
</evidence>
<comment type="subcellular location">
    <subcellularLocation>
        <location evidence="1">Golgi apparatus membrane</location>
        <topology evidence="1">Peripheral membrane protein</topology>
    </subcellularLocation>
</comment>
<protein>
    <recommendedName>
        <fullName evidence="3">Conserved oligomeric Golgi complex subunit 8</fullName>
    </recommendedName>
    <alternativeName>
        <fullName evidence="8">Component of oligomeric Golgi complex 8</fullName>
    </alternativeName>
</protein>
<keyword evidence="5" id="KW-0653">Protein transport</keyword>
<dbReference type="PANTHER" id="PTHR21311">
    <property type="entry name" value="CONSERVED OLIGOMERIC GOLGI COMPLEX COMPONENT 8"/>
    <property type="match status" value="1"/>
</dbReference>
<feature type="compositionally biased region" description="Low complexity" evidence="9">
    <location>
        <begin position="1053"/>
        <end position="1075"/>
    </location>
</feature>
<keyword evidence="7" id="KW-0472">Membrane</keyword>
<keyword evidence="6" id="KW-0333">Golgi apparatus</keyword>
<dbReference type="Proteomes" id="UP000054845">
    <property type="component" value="Unassembled WGS sequence"/>
</dbReference>
<evidence type="ECO:0000256" key="5">
    <source>
        <dbReference type="ARBA" id="ARBA00022927"/>
    </source>
</evidence>
<sequence length="1098" mass="123530">MSLANGAHPAGAGPGKDDALVQLLLSSSSTTTYSSSSSSFDLFSSSKSVAYLTSLTTQPLEQLQQSPSALHSTLTALDQQLSNLCLHQVPAFVTLRSASDSVQRCSQTMHRSTEDLLNASLPLLERRALDFKNATEGAVKHRRRARNISKSFDRRLRNLLEAAPLVESCIKAGLNQEAIALVGKVQELAEGETWGRGNVLRTLHEESYERLYALHESLMHALANPSLRLPAAKSTLASFRHLAQLSPPFSTQHTRTKHHPHQLDSNSPQRNLRMPLQSLDLHFLRARSASLDRALQTASSTRSWVSIWREQTLETLSLQTSLFPLQPQLTSSYLSHQLVKLVQHLETLPDRAKRSVKTSADAASGSGSGAGDVLQESSASKDKQDTKDFVASLAALHTLLGFVDAGLKNFSASLPPRVSEILQSTATSLFEAQLSTPDQGLDSAESQTWMRDLEEVCALSSIDMASIFSGQKETKVSILYEPIKRALDTLRIFAPKECRIALSGCLRRHLERRLKARLERIVDSSSSYAVGQIFPLKLHVDQEERLDVTMLESQEAQVGPEELTGEQERERRLRGTKVLLSSRLSADLILVDWSIRALHQDIFGQSASSSTFSRAAAAGDDALEEIIARIEVWITKTREEWKEGERGLRERVREERGRRMREEERVRKEEEERLRREAEEERARKEMEEERRREVEEKRREEAEERARREEEEKAGREQEEKRRREAEERLRREQAEKAREEERARREEKEKIQREEEKEEKERKEAEQRVQREEEERIKRAEEEEKARKEEQYEARREEEERMKREEGEEKRLRETAEKMKKEQEEDAERERERERERAHAQAEAQEDRKFKSERALGEGEEVERAAEEARREQGGEDAKGASEVGADPTGAQRRAKDERGAHEEAGKAVQESQKSSNLQENDASIETLPLSSIASTGQNSAQEDSAKPSANLRLDKTDSLPDSIDATQEGAASEPKPDLTNAEISAAARVEPQAKGVEEELKIRESTVESVQTNLAEEMTASSDPDPHPHPASTSTSIPSASEHVSVQPQATSSMSTSPSTNANANATASAASRRPTLAEKLKMRQEERERKKGAS</sequence>
<evidence type="ECO:0000256" key="7">
    <source>
        <dbReference type="ARBA" id="ARBA00023136"/>
    </source>
</evidence>
<name>A0A0N7L948_9BASI</name>
<feature type="compositionally biased region" description="Basic and acidic residues" evidence="9">
    <location>
        <begin position="998"/>
        <end position="1009"/>
    </location>
</feature>
<keyword evidence="4" id="KW-0813">Transport</keyword>
<dbReference type="STRING" id="401625.A0A0N7L948"/>
<evidence type="ECO:0000256" key="3">
    <source>
        <dbReference type="ARBA" id="ARBA00020983"/>
    </source>
</evidence>